<name>A0A193GIY5_9BORD</name>
<keyword evidence="3" id="KW-1185">Reference proteome</keyword>
<feature type="compositionally biased region" description="Low complexity" evidence="1">
    <location>
        <begin position="299"/>
        <end position="316"/>
    </location>
</feature>
<protein>
    <submittedName>
        <fullName evidence="2">Uncharacterized protein</fullName>
    </submittedName>
</protein>
<dbReference type="OrthoDB" id="8632591at2"/>
<proteinExistence type="predicted"/>
<dbReference type="Proteomes" id="UP000091926">
    <property type="component" value="Chromosome"/>
</dbReference>
<feature type="region of interest" description="Disordered" evidence="1">
    <location>
        <begin position="299"/>
        <end position="328"/>
    </location>
</feature>
<evidence type="ECO:0000256" key="1">
    <source>
        <dbReference type="SAM" id="MobiDB-lite"/>
    </source>
</evidence>
<dbReference type="EMBL" id="CP016172">
    <property type="protein sequence ID" value="ANN80047.1"/>
    <property type="molecule type" value="Genomic_DNA"/>
</dbReference>
<reference evidence="2 3" key="1">
    <citation type="submission" date="2016-06" db="EMBL/GenBank/DDBJ databases">
        <title>Complete genome sequences of Bordetella bronchialis and Bordetella flabilis.</title>
        <authorList>
            <person name="LiPuma J.J."/>
            <person name="Spilker T."/>
        </authorList>
    </citation>
    <scope>NUCLEOTIDE SEQUENCE [LARGE SCALE GENOMIC DNA]</scope>
    <source>
        <strain evidence="2 3">AU10664</strain>
    </source>
</reference>
<evidence type="ECO:0000313" key="2">
    <source>
        <dbReference type="EMBL" id="ANN80047.1"/>
    </source>
</evidence>
<dbReference type="KEGG" id="bfz:BAU07_25645"/>
<evidence type="ECO:0000313" key="3">
    <source>
        <dbReference type="Proteomes" id="UP000091926"/>
    </source>
</evidence>
<dbReference type="RefSeq" id="WP_066664177.1">
    <property type="nucleotide sequence ID" value="NZ_CBCSCL010000003.1"/>
</dbReference>
<accession>A0A193GIY5</accession>
<dbReference type="AlphaFoldDB" id="A0A193GIY5"/>
<organism evidence="2 3">
    <name type="scientific">Bordetella flabilis</name>
    <dbReference type="NCBI Taxonomy" id="463014"/>
    <lineage>
        <taxon>Bacteria</taxon>
        <taxon>Pseudomonadati</taxon>
        <taxon>Pseudomonadota</taxon>
        <taxon>Betaproteobacteria</taxon>
        <taxon>Burkholderiales</taxon>
        <taxon>Alcaligenaceae</taxon>
        <taxon>Bordetella</taxon>
    </lineage>
</organism>
<sequence>MGRTPYIDVDGVQRHPNGRISQSETVWTALQVLCAAQRAPVPPGGDSPLSSYLDIEVEPVGNPIFPPPAEYGDFLRNHAARAKAALEAEFAVLERSATLRQLIRFAVHAGRLGTDADHRWTLRVVPPAGFRDGLSVFRADFVPDKVQRALIVPSIESPLIAGRYFLAAEGAVTAVGASCATMHAIISILAGIEPRKHAAWMDGAGGIDPRRIREWGAGERGAVAYLVQRMVRELFPSGAPWLSALPFGDSNLASGPHPRLGLGRLNDETRRALNDIGGVNGVARYVRWQDEYLEGRCPLAEPLPAPGSASAPADAPTPAPRRKPGAGQ</sequence>
<gene>
    <name evidence="2" type="ORF">BAU07_25645</name>
</gene>